<keyword evidence="5" id="KW-1185">Reference proteome</keyword>
<sequence length="109" mass="11877">MEALLKCPKITVIRPQGFINATNALELERDFTRALTQDDISILLVDLAAVESLDSSGLMALVSALKLAQSLGRSFRLCSVSPSIKIIFELTQLDGVFEILEEEVNLALA</sequence>
<dbReference type="NCBIfam" id="TIGR00377">
    <property type="entry name" value="ant_ant_sig"/>
    <property type="match status" value="1"/>
</dbReference>
<feature type="domain" description="STAS" evidence="3">
    <location>
        <begin position="1"/>
        <end position="109"/>
    </location>
</feature>
<dbReference type="Pfam" id="PF01740">
    <property type="entry name" value="STAS"/>
    <property type="match status" value="1"/>
</dbReference>
<dbReference type="InterPro" id="IPR036513">
    <property type="entry name" value="STAS_dom_sf"/>
</dbReference>
<dbReference type="RefSeq" id="WP_198124373.1">
    <property type="nucleotide sequence ID" value="NZ_JAECZC010000013.1"/>
</dbReference>
<evidence type="ECO:0000256" key="1">
    <source>
        <dbReference type="ARBA" id="ARBA00009013"/>
    </source>
</evidence>
<dbReference type="InterPro" id="IPR003658">
    <property type="entry name" value="Anti-sigma_ant"/>
</dbReference>
<organism evidence="4 5">
    <name type="scientific">Amazonocrinis nigriterrae CENA67</name>
    <dbReference type="NCBI Taxonomy" id="2794033"/>
    <lineage>
        <taxon>Bacteria</taxon>
        <taxon>Bacillati</taxon>
        <taxon>Cyanobacteriota</taxon>
        <taxon>Cyanophyceae</taxon>
        <taxon>Nostocales</taxon>
        <taxon>Nostocaceae</taxon>
        <taxon>Amazonocrinis</taxon>
        <taxon>Amazonocrinis nigriterrae</taxon>
    </lineage>
</organism>
<dbReference type="EMBL" id="JAECZC010000013">
    <property type="protein sequence ID" value="MBH8562454.1"/>
    <property type="molecule type" value="Genomic_DNA"/>
</dbReference>
<dbReference type="SUPFAM" id="SSF52091">
    <property type="entry name" value="SpoIIaa-like"/>
    <property type="match status" value="1"/>
</dbReference>
<dbReference type="PANTHER" id="PTHR33495:SF2">
    <property type="entry name" value="ANTI-SIGMA FACTOR ANTAGONIST TM_1081-RELATED"/>
    <property type="match status" value="1"/>
</dbReference>
<evidence type="ECO:0000313" key="5">
    <source>
        <dbReference type="Proteomes" id="UP000632766"/>
    </source>
</evidence>
<proteinExistence type="inferred from homology"/>
<evidence type="ECO:0000313" key="4">
    <source>
        <dbReference type="EMBL" id="MBH8562454.1"/>
    </source>
</evidence>
<reference evidence="4 5" key="1">
    <citation type="journal article" date="2021" name="Int. J. Syst. Evol. Microbiol.">
        <title>Amazonocrinis nigriterrae gen. nov., sp. nov., Atlanticothrix silvestris gen. nov., sp. nov. and Dendronalium phyllosphericum gen. nov., sp. nov., nostocacean cyanobacteria from Brazilian environments.</title>
        <authorList>
            <person name="Alvarenga D.O."/>
            <person name="Andreote A.P.D."/>
            <person name="Branco L.H.Z."/>
            <person name="Delbaje E."/>
            <person name="Cruz R.B."/>
            <person name="Varani A.M."/>
            <person name="Fiore M.F."/>
        </authorList>
    </citation>
    <scope>NUCLEOTIDE SEQUENCE [LARGE SCALE GENOMIC DNA]</scope>
    <source>
        <strain evidence="4 5">CENA67</strain>
    </source>
</reference>
<name>A0A8J7HU19_9NOST</name>
<dbReference type="InterPro" id="IPR002645">
    <property type="entry name" value="STAS_dom"/>
</dbReference>
<evidence type="ECO:0000256" key="2">
    <source>
        <dbReference type="RuleBase" id="RU003749"/>
    </source>
</evidence>
<dbReference type="PROSITE" id="PS50801">
    <property type="entry name" value="STAS"/>
    <property type="match status" value="1"/>
</dbReference>
<gene>
    <name evidence="4" type="ORF">I8748_09750</name>
</gene>
<protein>
    <recommendedName>
        <fullName evidence="2">Anti-sigma factor antagonist</fullName>
    </recommendedName>
</protein>
<dbReference type="PANTHER" id="PTHR33495">
    <property type="entry name" value="ANTI-SIGMA FACTOR ANTAGONIST TM_1081-RELATED-RELATED"/>
    <property type="match status" value="1"/>
</dbReference>
<evidence type="ECO:0000259" key="3">
    <source>
        <dbReference type="PROSITE" id="PS50801"/>
    </source>
</evidence>
<dbReference type="AlphaFoldDB" id="A0A8J7HU19"/>
<comment type="caution">
    <text evidence="4">The sequence shown here is derived from an EMBL/GenBank/DDBJ whole genome shotgun (WGS) entry which is preliminary data.</text>
</comment>
<dbReference type="GO" id="GO:0043856">
    <property type="term" value="F:anti-sigma factor antagonist activity"/>
    <property type="evidence" value="ECO:0007669"/>
    <property type="project" value="InterPro"/>
</dbReference>
<dbReference type="Proteomes" id="UP000632766">
    <property type="component" value="Unassembled WGS sequence"/>
</dbReference>
<dbReference type="Gene3D" id="3.30.750.24">
    <property type="entry name" value="STAS domain"/>
    <property type="match status" value="1"/>
</dbReference>
<accession>A0A8J7HU19</accession>
<dbReference type="CDD" id="cd07043">
    <property type="entry name" value="STAS_anti-anti-sigma_factors"/>
    <property type="match status" value="1"/>
</dbReference>
<comment type="similarity">
    <text evidence="1 2">Belongs to the anti-sigma-factor antagonist family.</text>
</comment>